<feature type="domain" description="Organic solvent tolerance-like N-terminal" evidence="5">
    <location>
        <begin position="39"/>
        <end position="145"/>
    </location>
</feature>
<reference evidence="7" key="2">
    <citation type="submission" date="2014-02" db="EMBL/GenBank/DDBJ databases">
        <title>Draft Genome Sequence of extremely halophilic bacteria Halorhodospira halochloris.</title>
        <authorList>
            <person name="Singh K.S."/>
        </authorList>
    </citation>
    <scope>NUCLEOTIDE SEQUENCE [LARGE SCALE GENOMIC DNA]</scope>
    <source>
        <strain evidence="7">A</strain>
    </source>
</reference>
<evidence type="ECO:0000313" key="6">
    <source>
        <dbReference type="EMBL" id="AHK78224.1"/>
    </source>
</evidence>
<keyword evidence="2" id="KW-0732">Signal</keyword>
<dbReference type="InterPro" id="IPR052037">
    <property type="entry name" value="LPS_export_LptA"/>
</dbReference>
<keyword evidence="3 4" id="KW-0574">Periplasm</keyword>
<comment type="subcellular location">
    <subcellularLocation>
        <location evidence="4">Periplasm</location>
    </subcellularLocation>
</comment>
<dbReference type="GO" id="GO:0015920">
    <property type="term" value="P:lipopolysaccharide transport"/>
    <property type="evidence" value="ECO:0007669"/>
    <property type="project" value="UniProtKB-UniRule"/>
</dbReference>
<evidence type="ECO:0000256" key="4">
    <source>
        <dbReference type="HAMAP-Rule" id="MF_01914"/>
    </source>
</evidence>
<protein>
    <recommendedName>
        <fullName evidence="4">Lipopolysaccharide export system protein LptA</fullName>
    </recommendedName>
</protein>
<dbReference type="GO" id="GO:0001530">
    <property type="term" value="F:lipopolysaccharide binding"/>
    <property type="evidence" value="ECO:0007669"/>
    <property type="project" value="InterPro"/>
</dbReference>
<comment type="function">
    <text evidence="4">Involved in the assembly of lipopolysaccharide (LPS). Required for the translocation of LPS from the inner membrane to the outer membrane. May form a bridge between the inner membrane and the outer membrane, via interactions with LptC and LptD, thereby facilitating LPS transfer across the periplasm.</text>
</comment>
<dbReference type="EMBL" id="CP007268">
    <property type="protein sequence ID" value="AHK78224.1"/>
    <property type="molecule type" value="Genomic_DNA"/>
</dbReference>
<reference evidence="6 7" key="1">
    <citation type="journal article" date="2014" name="J Genomics">
        <title>Draft Genome Sequence of the Extremely Halophilic Phototrophic Purple Sulfur Bacterium Halorhodospira halochloris.</title>
        <authorList>
            <person name="Singh K.S."/>
            <person name="Kirksey J."/>
            <person name="Hoff W.D."/>
            <person name="Deole R."/>
        </authorList>
    </citation>
    <scope>NUCLEOTIDE SEQUENCE [LARGE SCALE GENOMIC DNA]</scope>
    <source>
        <strain evidence="6 7">A</strain>
    </source>
</reference>
<evidence type="ECO:0000313" key="7">
    <source>
        <dbReference type="Proteomes" id="UP000019442"/>
    </source>
</evidence>
<dbReference type="InterPro" id="IPR005653">
    <property type="entry name" value="OstA-like_N"/>
</dbReference>
<evidence type="ECO:0000256" key="1">
    <source>
        <dbReference type="ARBA" id="ARBA00022448"/>
    </source>
</evidence>
<dbReference type="InterPro" id="IPR014340">
    <property type="entry name" value="LptA"/>
</dbReference>
<evidence type="ECO:0000256" key="2">
    <source>
        <dbReference type="ARBA" id="ARBA00022729"/>
    </source>
</evidence>
<dbReference type="KEGG" id="hhc:M911_02515"/>
<accession>W8KEP3</accession>
<gene>
    <name evidence="4" type="primary">lptA</name>
    <name evidence="6" type="ORF">M911_02515</name>
</gene>
<dbReference type="Pfam" id="PF03968">
    <property type="entry name" value="LptD_N"/>
    <property type="match status" value="1"/>
</dbReference>
<dbReference type="Proteomes" id="UP000019442">
    <property type="component" value="Chromosome"/>
</dbReference>
<dbReference type="HAMAP" id="MF_01914">
    <property type="entry name" value="LPS_assembly_LptA"/>
    <property type="match status" value="1"/>
</dbReference>
<proteinExistence type="inferred from homology"/>
<keyword evidence="1 4" id="KW-0813">Transport</keyword>
<evidence type="ECO:0000259" key="5">
    <source>
        <dbReference type="Pfam" id="PF03968"/>
    </source>
</evidence>
<sequence>MFRTDIPTSPFVAGLLLAVLLSWMPVAQGQHDPDLPIRIEADRASLDDQRGVSIYRGNVTITQGDTVITGDEVTVHAPQRQLQRMVSEGRLATLTTRDESNREVRAEARRMEFFPDGPRVVLTGEARVWQGDDEFRGSSIVYNLEAATLEASTGDTGRVEAIFAPRDRSRSRPEDGDTP</sequence>
<name>W8KEP3_9GAMM</name>
<dbReference type="GO" id="GO:0043165">
    <property type="term" value="P:Gram-negative-bacterium-type cell outer membrane assembly"/>
    <property type="evidence" value="ECO:0007669"/>
    <property type="project" value="UniProtKB-UniRule"/>
</dbReference>
<keyword evidence="7" id="KW-1185">Reference proteome</keyword>
<dbReference type="Gene3D" id="2.60.450.10">
    <property type="entry name" value="Lipopolysaccharide (LPS) transport protein A like domain"/>
    <property type="match status" value="1"/>
</dbReference>
<dbReference type="AlphaFoldDB" id="W8KEP3"/>
<dbReference type="NCBIfam" id="TIGR03002">
    <property type="entry name" value="outer_YhbN_LptA"/>
    <property type="match status" value="1"/>
</dbReference>
<dbReference type="HOGENOM" id="CLU_095993_4_1_6"/>
<organism evidence="6 7">
    <name type="scientific">Ectothiorhodospira haloalkaliphila</name>
    <dbReference type="NCBI Taxonomy" id="421628"/>
    <lineage>
        <taxon>Bacteria</taxon>
        <taxon>Pseudomonadati</taxon>
        <taxon>Pseudomonadota</taxon>
        <taxon>Gammaproteobacteria</taxon>
        <taxon>Chromatiales</taxon>
        <taxon>Ectothiorhodospiraceae</taxon>
        <taxon>Ectothiorhodospira</taxon>
    </lineage>
</organism>
<dbReference type="PANTHER" id="PTHR36504:SF1">
    <property type="entry name" value="LIPOPOLYSACCHARIDE EXPORT SYSTEM PROTEIN LPTA"/>
    <property type="match status" value="1"/>
</dbReference>
<dbReference type="GO" id="GO:0030288">
    <property type="term" value="C:outer membrane-bounded periplasmic space"/>
    <property type="evidence" value="ECO:0007669"/>
    <property type="project" value="TreeGrafter"/>
</dbReference>
<dbReference type="GO" id="GO:0017089">
    <property type="term" value="F:glycolipid transfer activity"/>
    <property type="evidence" value="ECO:0007669"/>
    <property type="project" value="TreeGrafter"/>
</dbReference>
<evidence type="ECO:0000256" key="3">
    <source>
        <dbReference type="ARBA" id="ARBA00022764"/>
    </source>
</evidence>
<comment type="similarity">
    <text evidence="4">Belongs to the LptA family.</text>
</comment>
<dbReference type="PANTHER" id="PTHR36504">
    <property type="entry name" value="LIPOPOLYSACCHARIDE EXPORT SYSTEM PROTEIN LPTA"/>
    <property type="match status" value="1"/>
</dbReference>
<comment type="subunit">
    <text evidence="4">Component of the lipopolysaccharide transport and assembly complex.</text>
</comment>
<dbReference type="GO" id="GO:0009279">
    <property type="term" value="C:cell outer membrane"/>
    <property type="evidence" value="ECO:0007669"/>
    <property type="project" value="TreeGrafter"/>
</dbReference>